<evidence type="ECO:0000313" key="4">
    <source>
        <dbReference type="Proteomes" id="UP000310158"/>
    </source>
</evidence>
<proteinExistence type="predicted"/>
<feature type="region of interest" description="Disordered" evidence="1">
    <location>
        <begin position="159"/>
        <end position="188"/>
    </location>
</feature>
<feature type="domain" description="E3 ubiquitin-protein ligase RNF220 middle" evidence="2">
    <location>
        <begin position="70"/>
        <end position="312"/>
    </location>
</feature>
<dbReference type="Proteomes" id="UP000310158">
    <property type="component" value="Unassembled WGS sequence"/>
</dbReference>
<dbReference type="InterPro" id="IPR031824">
    <property type="entry name" value="RNF220_mid"/>
</dbReference>
<evidence type="ECO:0000256" key="1">
    <source>
        <dbReference type="SAM" id="MobiDB-lite"/>
    </source>
</evidence>
<sequence>MPSKRTVKGKKRAANPLLITEMEMENEGAVASSSSSSLSPPPPPAKKRISFTSPLPPLCSDYFMTGKRAETRPCPVCAEAIPLRLLAQHSELETERVQALIDAVGDFEEWVDPYPGAFEDSTFSRRRSVIKSRPIASSSTSTDLLKTLRLLKRRRKQRNLQIQEVTRDSDADPISSRRRAASSPGGETCPVCLQSVQGDPDVVHAHVDACIAHASMQPSPSPPHDNVDGDVVVDDVQEEGDPWEEIQTPDGLSRLRLRVGAGESARRLGFTVRDRALADVEDEVDIDGDDEGMFGTVQFTEADVIAGDDTGRGEEAIVVVQKKRDAGMVVDMEREIAHAQSARDDKALIAALEAKVKFLIQQSVLGVGMHAAASAGYDV</sequence>
<dbReference type="GO" id="GO:0016567">
    <property type="term" value="P:protein ubiquitination"/>
    <property type="evidence" value="ECO:0007669"/>
    <property type="project" value="TreeGrafter"/>
</dbReference>
<feature type="region of interest" description="Disordered" evidence="1">
    <location>
        <begin position="1"/>
        <end position="51"/>
    </location>
</feature>
<reference evidence="3 4" key="1">
    <citation type="submission" date="2019-02" db="EMBL/GenBank/DDBJ databases">
        <title>Genome sequencing of the rare red list fungi Bondarzewia mesenterica.</title>
        <authorList>
            <person name="Buettner E."/>
            <person name="Kellner H."/>
        </authorList>
    </citation>
    <scope>NUCLEOTIDE SEQUENCE [LARGE SCALE GENOMIC DNA]</scope>
    <source>
        <strain evidence="3 4">DSM 108281</strain>
    </source>
</reference>
<gene>
    <name evidence="3" type="ORF">EW146_g1350</name>
</gene>
<dbReference type="InterPro" id="IPR052443">
    <property type="entry name" value="E3_ubiq-ligase_RNF220-like"/>
</dbReference>
<dbReference type="AlphaFoldDB" id="A0A4S4M5M4"/>
<organism evidence="3 4">
    <name type="scientific">Bondarzewia mesenterica</name>
    <dbReference type="NCBI Taxonomy" id="1095465"/>
    <lineage>
        <taxon>Eukaryota</taxon>
        <taxon>Fungi</taxon>
        <taxon>Dikarya</taxon>
        <taxon>Basidiomycota</taxon>
        <taxon>Agaricomycotina</taxon>
        <taxon>Agaricomycetes</taxon>
        <taxon>Russulales</taxon>
        <taxon>Bondarzewiaceae</taxon>
        <taxon>Bondarzewia</taxon>
    </lineage>
</organism>
<protein>
    <recommendedName>
        <fullName evidence="2">E3 ubiquitin-protein ligase RNF220 middle domain-containing protein</fullName>
    </recommendedName>
</protein>
<accession>A0A4S4M5M4</accession>
<dbReference type="PANTHER" id="PTHR13459">
    <property type="entry name" value="E3 UBIQUITIN-PROTEIN LIGASE RNF220 ISOFORM X1"/>
    <property type="match status" value="1"/>
</dbReference>
<comment type="caution">
    <text evidence="3">The sequence shown here is derived from an EMBL/GenBank/DDBJ whole genome shotgun (WGS) entry which is preliminary data.</text>
</comment>
<dbReference type="EMBL" id="SGPL01000033">
    <property type="protein sequence ID" value="THH19927.1"/>
    <property type="molecule type" value="Genomic_DNA"/>
</dbReference>
<dbReference type="PANTHER" id="PTHR13459:SF1">
    <property type="entry name" value="E3 UBIQUITIN-PROTEIN LIGASE RNF220 ISOFORM X1"/>
    <property type="match status" value="1"/>
</dbReference>
<evidence type="ECO:0000313" key="3">
    <source>
        <dbReference type="EMBL" id="THH19927.1"/>
    </source>
</evidence>
<dbReference type="OrthoDB" id="6270329at2759"/>
<dbReference type="GO" id="GO:0061630">
    <property type="term" value="F:ubiquitin protein ligase activity"/>
    <property type="evidence" value="ECO:0007669"/>
    <property type="project" value="TreeGrafter"/>
</dbReference>
<keyword evidence="4" id="KW-1185">Reference proteome</keyword>
<dbReference type="Pfam" id="PF15926">
    <property type="entry name" value="RNF220"/>
    <property type="match status" value="1"/>
</dbReference>
<name>A0A4S4M5M4_9AGAM</name>
<feature type="compositionally biased region" description="Basic residues" evidence="1">
    <location>
        <begin position="1"/>
        <end position="13"/>
    </location>
</feature>
<evidence type="ECO:0000259" key="2">
    <source>
        <dbReference type="Pfam" id="PF15926"/>
    </source>
</evidence>